<accession>A0A494XGT1</accession>
<proteinExistence type="predicted"/>
<dbReference type="EMBL" id="RBZM01000011">
    <property type="protein sequence ID" value="RKP47369.1"/>
    <property type="molecule type" value="Genomic_DNA"/>
</dbReference>
<gene>
    <name evidence="1" type="ORF">D7Z26_24055</name>
</gene>
<comment type="caution">
    <text evidence="1">The sequence shown here is derived from an EMBL/GenBank/DDBJ whole genome shotgun (WGS) entry which is preliminary data.</text>
</comment>
<sequence length="177" mass="17856">MTNYTIFNKSNSPLYTQSVNTYLAPAIENTPGGDAAKSGSLYILSTGSVSVGAGNSLLLQIANPSGSGKTIYISNLMGGVTAAGTVAILKNGTITGGTTPTPFNANFASVSTSVTTTKQNTGTLGGTPTSFVNVQVTAGMYLLDFGGGIVVPANQTLSIAVGTGALTASANLTWWEY</sequence>
<reference evidence="1 2" key="1">
    <citation type="submission" date="2018-10" db="EMBL/GenBank/DDBJ databases">
        <title>Cohnella sp. M2MS4P-1, whole genome shotgun sequence.</title>
        <authorList>
            <person name="Tuo L."/>
        </authorList>
    </citation>
    <scope>NUCLEOTIDE SEQUENCE [LARGE SCALE GENOMIC DNA]</scope>
    <source>
        <strain evidence="1 2">M2MS4P-1</strain>
    </source>
</reference>
<dbReference type="OrthoDB" id="2662649at2"/>
<dbReference type="AlphaFoldDB" id="A0A494XGT1"/>
<evidence type="ECO:0000313" key="1">
    <source>
        <dbReference type="EMBL" id="RKP47369.1"/>
    </source>
</evidence>
<organism evidence="1 2">
    <name type="scientific">Cohnella endophytica</name>
    <dbReference type="NCBI Taxonomy" id="2419778"/>
    <lineage>
        <taxon>Bacteria</taxon>
        <taxon>Bacillati</taxon>
        <taxon>Bacillota</taxon>
        <taxon>Bacilli</taxon>
        <taxon>Bacillales</taxon>
        <taxon>Paenibacillaceae</taxon>
        <taxon>Cohnella</taxon>
    </lineage>
</organism>
<keyword evidence="2" id="KW-1185">Reference proteome</keyword>
<protein>
    <submittedName>
        <fullName evidence="1">Uncharacterized protein</fullName>
    </submittedName>
</protein>
<name>A0A494XGT1_9BACL</name>
<evidence type="ECO:0000313" key="2">
    <source>
        <dbReference type="Proteomes" id="UP000282076"/>
    </source>
</evidence>
<dbReference type="RefSeq" id="WP_120979567.1">
    <property type="nucleotide sequence ID" value="NZ_RBZM01000011.1"/>
</dbReference>
<dbReference type="Proteomes" id="UP000282076">
    <property type="component" value="Unassembled WGS sequence"/>
</dbReference>